<evidence type="ECO:0000313" key="2">
    <source>
        <dbReference type="EMBL" id="MEQ2442879.1"/>
    </source>
</evidence>
<organism evidence="2 3">
    <name type="scientific">Pseudoflavonifractor intestinihominis</name>
    <dbReference type="NCBI Taxonomy" id="3133171"/>
    <lineage>
        <taxon>Bacteria</taxon>
        <taxon>Bacillati</taxon>
        <taxon>Bacillota</taxon>
        <taxon>Clostridia</taxon>
        <taxon>Eubacteriales</taxon>
        <taxon>Oscillospiraceae</taxon>
        <taxon>Pseudoflavonifractor</taxon>
    </lineage>
</organism>
<feature type="transmembrane region" description="Helical" evidence="1">
    <location>
        <begin position="12"/>
        <end position="36"/>
    </location>
</feature>
<dbReference type="EMBL" id="JBBMFK010000006">
    <property type="protein sequence ID" value="MEQ2442879.1"/>
    <property type="molecule type" value="Genomic_DNA"/>
</dbReference>
<evidence type="ECO:0000313" key="3">
    <source>
        <dbReference type="Proteomes" id="UP001464378"/>
    </source>
</evidence>
<feature type="transmembrane region" description="Helical" evidence="1">
    <location>
        <begin position="164"/>
        <end position="183"/>
    </location>
</feature>
<accession>A0ABV1E6F4</accession>
<dbReference type="InterPro" id="IPR012507">
    <property type="entry name" value="YibE_F"/>
</dbReference>
<feature type="transmembrane region" description="Helical" evidence="1">
    <location>
        <begin position="138"/>
        <end position="157"/>
    </location>
</feature>
<dbReference type="PANTHER" id="PTHR41771:SF1">
    <property type="entry name" value="MEMBRANE PROTEIN"/>
    <property type="match status" value="1"/>
</dbReference>
<dbReference type="Pfam" id="PF07907">
    <property type="entry name" value="YibE_F"/>
    <property type="match status" value="1"/>
</dbReference>
<proteinExistence type="predicted"/>
<protein>
    <submittedName>
        <fullName evidence="2">YibE/F family protein</fullName>
    </submittedName>
</protein>
<feature type="transmembrane region" description="Helical" evidence="1">
    <location>
        <begin position="262"/>
        <end position="285"/>
    </location>
</feature>
<feature type="transmembrane region" description="Helical" evidence="1">
    <location>
        <begin position="361"/>
        <end position="385"/>
    </location>
</feature>
<feature type="transmembrane region" description="Helical" evidence="1">
    <location>
        <begin position="189"/>
        <end position="207"/>
    </location>
</feature>
<dbReference type="PANTHER" id="PTHR41771">
    <property type="entry name" value="MEMBRANE PROTEIN-RELATED"/>
    <property type="match status" value="1"/>
</dbReference>
<feature type="transmembrane region" description="Helical" evidence="1">
    <location>
        <begin position="318"/>
        <end position="341"/>
    </location>
</feature>
<comment type="caution">
    <text evidence="2">The sequence shown here is derived from an EMBL/GenBank/DDBJ whole genome shotgun (WGS) entry which is preliminary data.</text>
</comment>
<reference evidence="2 3" key="1">
    <citation type="submission" date="2024-03" db="EMBL/GenBank/DDBJ databases">
        <title>Human intestinal bacterial collection.</title>
        <authorList>
            <person name="Pauvert C."/>
            <person name="Hitch T.C.A."/>
            <person name="Clavel T."/>
        </authorList>
    </citation>
    <scope>NUCLEOTIDE SEQUENCE [LARGE SCALE GENOMIC DNA]</scope>
    <source>
        <strain evidence="2 3">CLA-AP-H29</strain>
    </source>
</reference>
<keyword evidence="1" id="KW-1133">Transmembrane helix</keyword>
<sequence length="407" mass="42714">MKISRTRSSSRLRTILPTVLVLAVILGILAGLYGYAHSSQEEQGESPTAYAEYESGTVLQILADNCEADEVSEGAYRGEQTLLVEVTSGQYKGETLMVTNAVGPLYGEPAQVGESIVMIVNTYSNGDHTATVYEYNRIPMILVVVALFVLVTVLVGGETGAKSILGLALTVAMLLLVFLPLLMKGWAPIPTAFLLCSLIAIVCFVILGGCSKKIACACIGTIAGMALAMLFGLLAQKLLHLDGLRATDAEALLQLRQTGTPVHIRGLLVAGVIISALGAVMDVAMSIASALSELKTVNPQLTARDLWKSGMNIGRDMVGTMTNTLILAILGSSTVLILYMYSLSLSWHQLMSSSYMGIEVISSVSSAVGVILAVPLTALTSAVIYGRSQGAPSPAAGGTKATGKKQK</sequence>
<dbReference type="RefSeq" id="WP_349231253.1">
    <property type="nucleotide sequence ID" value="NZ_JBBMFK010000006.1"/>
</dbReference>
<feature type="transmembrane region" description="Helical" evidence="1">
    <location>
        <begin position="214"/>
        <end position="235"/>
    </location>
</feature>
<gene>
    <name evidence="2" type="ORF">WMO64_05305</name>
</gene>
<keyword evidence="3" id="KW-1185">Reference proteome</keyword>
<evidence type="ECO:0000256" key="1">
    <source>
        <dbReference type="SAM" id="Phobius"/>
    </source>
</evidence>
<keyword evidence="1" id="KW-0472">Membrane</keyword>
<name>A0ABV1E6F4_9FIRM</name>
<dbReference type="Proteomes" id="UP001464378">
    <property type="component" value="Unassembled WGS sequence"/>
</dbReference>
<keyword evidence="1" id="KW-0812">Transmembrane</keyword>